<evidence type="ECO:0000313" key="1">
    <source>
        <dbReference type="EMBL" id="JAH73253.1"/>
    </source>
</evidence>
<accession>A0A0E9V7S4</accession>
<organism evidence="1">
    <name type="scientific">Anguilla anguilla</name>
    <name type="common">European freshwater eel</name>
    <name type="synonym">Muraena anguilla</name>
    <dbReference type="NCBI Taxonomy" id="7936"/>
    <lineage>
        <taxon>Eukaryota</taxon>
        <taxon>Metazoa</taxon>
        <taxon>Chordata</taxon>
        <taxon>Craniata</taxon>
        <taxon>Vertebrata</taxon>
        <taxon>Euteleostomi</taxon>
        <taxon>Actinopterygii</taxon>
        <taxon>Neopterygii</taxon>
        <taxon>Teleostei</taxon>
        <taxon>Anguilliformes</taxon>
        <taxon>Anguillidae</taxon>
        <taxon>Anguilla</taxon>
    </lineage>
</organism>
<dbReference type="AlphaFoldDB" id="A0A0E9V7S4"/>
<protein>
    <submittedName>
        <fullName evidence="1">Uncharacterized protein</fullName>
    </submittedName>
</protein>
<reference evidence="1" key="2">
    <citation type="journal article" date="2015" name="Fish Shellfish Immunol.">
        <title>Early steps in the European eel (Anguilla anguilla)-Vibrio vulnificus interaction in the gills: Role of the RtxA13 toxin.</title>
        <authorList>
            <person name="Callol A."/>
            <person name="Pajuelo D."/>
            <person name="Ebbesson L."/>
            <person name="Teles M."/>
            <person name="MacKenzie S."/>
            <person name="Amaro C."/>
        </authorList>
    </citation>
    <scope>NUCLEOTIDE SEQUENCE</scope>
</reference>
<name>A0A0E9V7S4_ANGAN</name>
<proteinExistence type="predicted"/>
<reference evidence="1" key="1">
    <citation type="submission" date="2014-11" db="EMBL/GenBank/DDBJ databases">
        <authorList>
            <person name="Amaro Gonzalez C."/>
        </authorList>
    </citation>
    <scope>NUCLEOTIDE SEQUENCE</scope>
</reference>
<sequence>MTSCSPVELCWRYQYM</sequence>
<dbReference type="EMBL" id="GBXM01039986">
    <property type="protein sequence ID" value="JAH68591.1"/>
    <property type="molecule type" value="Transcribed_RNA"/>
</dbReference>
<dbReference type="EMBL" id="GBXM01035324">
    <property type="protein sequence ID" value="JAH73253.1"/>
    <property type="molecule type" value="Transcribed_RNA"/>
</dbReference>